<dbReference type="Gene3D" id="3.20.20.30">
    <property type="entry name" value="Luciferase-like domain"/>
    <property type="match status" value="1"/>
</dbReference>
<keyword evidence="2" id="KW-0560">Oxidoreductase</keyword>
<comment type="caution">
    <text evidence="2">The sequence shown here is derived from an EMBL/GenBank/DDBJ whole genome shotgun (WGS) entry which is preliminary data.</text>
</comment>
<evidence type="ECO:0000259" key="1">
    <source>
        <dbReference type="Pfam" id="PF00296"/>
    </source>
</evidence>
<accession>A0A3R9QBL8</accession>
<evidence type="ECO:0000313" key="3">
    <source>
        <dbReference type="Proteomes" id="UP000269669"/>
    </source>
</evidence>
<keyword evidence="3" id="KW-1185">Reference proteome</keyword>
<name>A0A3R9QBL8_9BACT</name>
<dbReference type="InterPro" id="IPR036661">
    <property type="entry name" value="Luciferase-like_sf"/>
</dbReference>
<dbReference type="GO" id="GO:0016705">
    <property type="term" value="F:oxidoreductase activity, acting on paired donors, with incorporation or reduction of molecular oxygen"/>
    <property type="evidence" value="ECO:0007669"/>
    <property type="project" value="InterPro"/>
</dbReference>
<protein>
    <submittedName>
        <fullName evidence="2">Natural product biosynthesis luciferase-like monooxygenase protein</fullName>
    </submittedName>
</protein>
<dbReference type="GO" id="GO:0004497">
    <property type="term" value="F:monooxygenase activity"/>
    <property type="evidence" value="ECO:0007669"/>
    <property type="project" value="UniProtKB-KW"/>
</dbReference>
<dbReference type="PANTHER" id="PTHR30137:SF6">
    <property type="entry name" value="LUCIFERASE-LIKE MONOOXYGENASE"/>
    <property type="match status" value="1"/>
</dbReference>
<proteinExistence type="predicted"/>
<keyword evidence="2" id="KW-0503">Monooxygenase</keyword>
<dbReference type="Pfam" id="PF00296">
    <property type="entry name" value="Bac_luciferase"/>
    <property type="match status" value="1"/>
</dbReference>
<dbReference type="CDD" id="cd00347">
    <property type="entry name" value="Flavin_utilizing_monoxygenases"/>
    <property type="match status" value="1"/>
</dbReference>
<dbReference type="InterPro" id="IPR011251">
    <property type="entry name" value="Luciferase-like_dom"/>
</dbReference>
<dbReference type="Proteomes" id="UP000269669">
    <property type="component" value="Unassembled WGS sequence"/>
</dbReference>
<dbReference type="RefSeq" id="WP_125485855.1">
    <property type="nucleotide sequence ID" value="NZ_RSDW01000001.1"/>
</dbReference>
<dbReference type="InterPro" id="IPR024011">
    <property type="entry name" value="Biosynth_lucif-like_mOase_dom"/>
</dbReference>
<dbReference type="InterPro" id="IPR050766">
    <property type="entry name" value="Bact_Lucif_Oxidored"/>
</dbReference>
<dbReference type="AlphaFoldDB" id="A0A3R9QBL8"/>
<dbReference type="OrthoDB" id="9776438at2"/>
<organism evidence="2 3">
    <name type="scientific">Edaphobacter aggregans</name>
    <dbReference type="NCBI Taxonomy" id="570835"/>
    <lineage>
        <taxon>Bacteria</taxon>
        <taxon>Pseudomonadati</taxon>
        <taxon>Acidobacteriota</taxon>
        <taxon>Terriglobia</taxon>
        <taxon>Terriglobales</taxon>
        <taxon>Acidobacteriaceae</taxon>
        <taxon>Edaphobacter</taxon>
    </lineage>
</organism>
<dbReference type="GO" id="GO:0005829">
    <property type="term" value="C:cytosol"/>
    <property type="evidence" value="ECO:0007669"/>
    <property type="project" value="TreeGrafter"/>
</dbReference>
<gene>
    <name evidence="2" type="ORF">EDE15_2892</name>
</gene>
<dbReference type="SUPFAM" id="SSF51679">
    <property type="entry name" value="Bacterial luciferase-like"/>
    <property type="match status" value="1"/>
</dbReference>
<sequence>MAPEISLFFFSADSSERQDHKYQLLLESSKFADEHNFSAVWTPERHFQQFGGLYGSPSVTGAALAMITKHLSIRAGSVVLPLQNPLRVAEEWAMIDNLSDGRVAIAAASGWHVNDFVLSPGTYKNRYDDMYEKIALIQRLWRGEKIPLVNGEGVTIDVGILPAPIQKELPVWITGQSDDSFLNAGKLGFNVLTANFALKHDLKEFTRKAQIYRDSIQAHHGRRGHITLMAHTFVGENAEEIKTIARPAMAKYLKVNIGMQKDHSLGAKQSKGFSQISERESEIMINIQVNNDLHSELSFIGTLDQCAHQAEFLSEHEVDEIACLIDFGIGMEDVMASLRRLSTLVT</sequence>
<dbReference type="PANTHER" id="PTHR30137">
    <property type="entry name" value="LUCIFERASE-LIKE MONOOXYGENASE"/>
    <property type="match status" value="1"/>
</dbReference>
<feature type="domain" description="Luciferase-like" evidence="1">
    <location>
        <begin position="14"/>
        <end position="310"/>
    </location>
</feature>
<dbReference type="NCBIfam" id="TIGR04020">
    <property type="entry name" value="seco_metab_LLM"/>
    <property type="match status" value="1"/>
</dbReference>
<evidence type="ECO:0000313" key="2">
    <source>
        <dbReference type="EMBL" id="RSL17360.1"/>
    </source>
</evidence>
<dbReference type="EMBL" id="RSDW01000001">
    <property type="protein sequence ID" value="RSL17360.1"/>
    <property type="molecule type" value="Genomic_DNA"/>
</dbReference>
<reference evidence="2 3" key="1">
    <citation type="submission" date="2018-12" db="EMBL/GenBank/DDBJ databases">
        <title>Sequencing of bacterial isolates from soil warming experiment in Harvard Forest, Massachusetts, USA.</title>
        <authorList>
            <person name="Deangelis K."/>
        </authorList>
    </citation>
    <scope>NUCLEOTIDE SEQUENCE [LARGE SCALE GENOMIC DNA]</scope>
    <source>
        <strain evidence="2 3">EB153</strain>
    </source>
</reference>